<name>A0A917D1L3_9BACL</name>
<dbReference type="InterPro" id="IPR012337">
    <property type="entry name" value="RNaseH-like_sf"/>
</dbReference>
<feature type="region of interest" description="Disordered" evidence="1">
    <location>
        <begin position="643"/>
        <end position="729"/>
    </location>
</feature>
<reference evidence="3" key="1">
    <citation type="journal article" date="2014" name="Int. J. Syst. Evol. Microbiol.">
        <title>Complete genome sequence of Corynebacterium casei LMG S-19264T (=DSM 44701T), isolated from a smear-ripened cheese.</title>
        <authorList>
            <consortium name="US DOE Joint Genome Institute (JGI-PGF)"/>
            <person name="Walter F."/>
            <person name="Albersmeier A."/>
            <person name="Kalinowski J."/>
            <person name="Ruckert C."/>
        </authorList>
    </citation>
    <scope>NUCLEOTIDE SEQUENCE</scope>
    <source>
        <strain evidence="3">CGMCC 1.12987</strain>
    </source>
</reference>
<dbReference type="Proteomes" id="UP000644756">
    <property type="component" value="Unassembled WGS sequence"/>
</dbReference>
<dbReference type="AlphaFoldDB" id="A0A917D1L3"/>
<dbReference type="Gene3D" id="3.30.420.10">
    <property type="entry name" value="Ribonuclease H-like superfamily/Ribonuclease H"/>
    <property type="match status" value="1"/>
</dbReference>
<sequence>MIAAGNLIEWIETDYMERVLWVDSHYKECYVIRLNPLGEEQVYFPVLRQVKALTSALEEGQAIVRPVDPYMNFPVPSPDNTQAYEDRDKAWELIKDLVKDVPDIYDKTLRWAALQDRMDESGATAKTYYKYLRRYWAGGMTEAALFHAHDRKGGKGKKKSADGSKRGRPSRVSKTLGIMTGVNITEEIEAIFSLAIKVFYNPRKPKSLPKAYKDMIDEWFSIGDITDRDGNKIPLLPSEEELPTFASFKSWYYRSYNTRERLIAKEGKRAFNLKHRPLLSSTKDMHFGPGAIYQVDATIADIYLVSRFDRTRLIGRPVIYVIVDGFSRLIPGFYVGLEGPSWTGARMALANAFEDKVEFCARYGITITKDQWPCQHVPKAILADNGELKSKASDNVVSGLGITLLNAAPFRADWKGIVEQTFNLLNVNAIKWAPGAVHKRERERGEKDHRLDGKLTLEEFTAYMIQTVLEHNQEKYMDYYGLDSDMVAQHVSPYPLDLWNWGIQNRGGILRAFPPDYIRYHLMPKEEATVTREGIRFEGMFYSCDTAMREAWFEQAASTGVWKVPISYDFRSTNAIYLPAENGQGFERCELTPKSEELYKNKTIEEATDYNEIAKLNRDLAGPRKMQSQTEYNAKRQAIIEKATKRTDEELKQSDKSNNERTKEIRNNRREEKELNRLAERHDIGKKPPLENPARVIEMPRKEDGPSSELRPKTTKRDSFLDILDEEEH</sequence>
<feature type="domain" description="Integrase catalytic" evidence="2">
    <location>
        <begin position="285"/>
        <end position="492"/>
    </location>
</feature>
<dbReference type="GO" id="GO:0003676">
    <property type="term" value="F:nucleic acid binding"/>
    <property type="evidence" value="ECO:0007669"/>
    <property type="project" value="InterPro"/>
</dbReference>
<evidence type="ECO:0000256" key="1">
    <source>
        <dbReference type="SAM" id="MobiDB-lite"/>
    </source>
</evidence>
<feature type="compositionally biased region" description="Basic and acidic residues" evidence="1">
    <location>
        <begin position="643"/>
        <end position="689"/>
    </location>
</feature>
<reference evidence="3" key="2">
    <citation type="submission" date="2020-09" db="EMBL/GenBank/DDBJ databases">
        <authorList>
            <person name="Sun Q."/>
            <person name="Zhou Y."/>
        </authorList>
    </citation>
    <scope>NUCLEOTIDE SEQUENCE</scope>
    <source>
        <strain evidence="3">CGMCC 1.12987</strain>
    </source>
</reference>
<dbReference type="GO" id="GO:0015074">
    <property type="term" value="P:DNA integration"/>
    <property type="evidence" value="ECO:0007669"/>
    <property type="project" value="InterPro"/>
</dbReference>
<dbReference type="PROSITE" id="PS50994">
    <property type="entry name" value="INTEGRASE"/>
    <property type="match status" value="1"/>
</dbReference>
<evidence type="ECO:0000313" key="4">
    <source>
        <dbReference type="Proteomes" id="UP000644756"/>
    </source>
</evidence>
<feature type="compositionally biased region" description="Basic and acidic residues" evidence="1">
    <location>
        <begin position="148"/>
        <end position="165"/>
    </location>
</feature>
<protein>
    <recommendedName>
        <fullName evidence="2">Integrase catalytic domain-containing protein</fullName>
    </recommendedName>
</protein>
<feature type="compositionally biased region" description="Basic and acidic residues" evidence="1">
    <location>
        <begin position="698"/>
        <end position="720"/>
    </location>
</feature>
<dbReference type="RefSeq" id="WP_188531471.1">
    <property type="nucleotide sequence ID" value="NZ_BMGR01000008.1"/>
</dbReference>
<comment type="caution">
    <text evidence="3">The sequence shown here is derived from an EMBL/GenBank/DDBJ whole genome shotgun (WGS) entry which is preliminary data.</text>
</comment>
<dbReference type="Pfam" id="PF09299">
    <property type="entry name" value="Mu-transpos_C"/>
    <property type="match status" value="1"/>
</dbReference>
<feature type="region of interest" description="Disordered" evidence="1">
    <location>
        <begin position="148"/>
        <end position="171"/>
    </location>
</feature>
<dbReference type="InterPro" id="IPR015378">
    <property type="entry name" value="Transposase-like_Mu_C"/>
</dbReference>
<dbReference type="InterPro" id="IPR001584">
    <property type="entry name" value="Integrase_cat-core"/>
</dbReference>
<evidence type="ECO:0000313" key="3">
    <source>
        <dbReference type="EMBL" id="GGG07672.1"/>
    </source>
</evidence>
<dbReference type="EMBL" id="BMGR01000008">
    <property type="protein sequence ID" value="GGG07672.1"/>
    <property type="molecule type" value="Genomic_DNA"/>
</dbReference>
<dbReference type="SUPFAM" id="SSF53098">
    <property type="entry name" value="Ribonuclease H-like"/>
    <property type="match status" value="1"/>
</dbReference>
<gene>
    <name evidence="3" type="ORF">GCM10010916_25700</name>
</gene>
<organism evidence="3 4">
    <name type="scientific">Paenibacillus abyssi</name>
    <dbReference type="NCBI Taxonomy" id="1340531"/>
    <lineage>
        <taxon>Bacteria</taxon>
        <taxon>Bacillati</taxon>
        <taxon>Bacillota</taxon>
        <taxon>Bacilli</taxon>
        <taxon>Bacillales</taxon>
        <taxon>Paenibacillaceae</taxon>
        <taxon>Paenibacillus</taxon>
    </lineage>
</organism>
<keyword evidence="4" id="KW-1185">Reference proteome</keyword>
<dbReference type="InterPro" id="IPR036397">
    <property type="entry name" value="RNaseH_sf"/>
</dbReference>
<accession>A0A917D1L3</accession>
<proteinExistence type="predicted"/>
<evidence type="ECO:0000259" key="2">
    <source>
        <dbReference type="PROSITE" id="PS50994"/>
    </source>
</evidence>